<feature type="signal peptide" evidence="2">
    <location>
        <begin position="1"/>
        <end position="22"/>
    </location>
</feature>
<keyword evidence="2" id="KW-0732">Signal</keyword>
<sequence>MYRFTFLTIALFSVLISSSGLKAEVKNGEEKEIARVVVSEARLKTVPLEISDVGKMYAVDSVVLSFNIAEKINVIHFQDGDEVKQNQVVAELDSSIARTDVAKARSEFNLARNKLSRSQDMIDREPGSIPPQKIYELNELANLAKAELEQKKAILDNYRVLAPFSGRLADFKQSVGSYIESFDPLVTLYKRDPIEVFYSVSQDKIEEIALNQKVEITSAAVKDKRFFGVVNYISPSVNINSGRVDVHARVKNPDFKLSPGMFVNVKHFLDTKEENILIPQTAINVKDKERYVWLLSDDNTVSKKTVELGSNLNDGNVVIKAGVEENDRIVTIGSQWLKDGMKVSVKDSNPNHVEP</sequence>
<dbReference type="PANTHER" id="PTHR30469">
    <property type="entry name" value="MULTIDRUG RESISTANCE PROTEIN MDTA"/>
    <property type="match status" value="1"/>
</dbReference>
<dbReference type="GO" id="GO:1990281">
    <property type="term" value="C:efflux pump complex"/>
    <property type="evidence" value="ECO:0007669"/>
    <property type="project" value="TreeGrafter"/>
</dbReference>
<dbReference type="Gene3D" id="2.40.420.20">
    <property type="match status" value="1"/>
</dbReference>
<dbReference type="InterPro" id="IPR006143">
    <property type="entry name" value="RND_pump_MFP"/>
</dbReference>
<gene>
    <name evidence="5" type="ORF">AKJ31_11770</name>
</gene>
<dbReference type="PANTHER" id="PTHR30469:SF11">
    <property type="entry name" value="BLL4320 PROTEIN"/>
    <property type="match status" value="1"/>
</dbReference>
<dbReference type="PATRIC" id="fig|171383.3.peg.2405"/>
<dbReference type="AlphaFoldDB" id="A0A0M0I0F2"/>
<comment type="caution">
    <text evidence="5">The sequence shown here is derived from an EMBL/GenBank/DDBJ whole genome shotgun (WGS) entry which is preliminary data.</text>
</comment>
<organism evidence="5 6">
    <name type="scientific">Vibrio hepatarius</name>
    <dbReference type="NCBI Taxonomy" id="171383"/>
    <lineage>
        <taxon>Bacteria</taxon>
        <taxon>Pseudomonadati</taxon>
        <taxon>Pseudomonadota</taxon>
        <taxon>Gammaproteobacteria</taxon>
        <taxon>Vibrionales</taxon>
        <taxon>Vibrionaceae</taxon>
        <taxon>Vibrio</taxon>
        <taxon>Vibrio oreintalis group</taxon>
    </lineage>
</organism>
<dbReference type="NCBIfam" id="TIGR01730">
    <property type="entry name" value="RND_mfp"/>
    <property type="match status" value="1"/>
</dbReference>
<feature type="domain" description="YknX-like C-terminal permuted SH3-like" evidence="4">
    <location>
        <begin position="278"/>
        <end position="345"/>
    </location>
</feature>
<evidence type="ECO:0000259" key="4">
    <source>
        <dbReference type="Pfam" id="PF25989"/>
    </source>
</evidence>
<dbReference type="Pfam" id="PF25989">
    <property type="entry name" value="YknX_C"/>
    <property type="match status" value="1"/>
</dbReference>
<dbReference type="Proteomes" id="UP000037530">
    <property type="component" value="Unassembled WGS sequence"/>
</dbReference>
<feature type="chain" id="PRO_5005600547" evidence="2">
    <location>
        <begin position="23"/>
        <end position="355"/>
    </location>
</feature>
<comment type="similarity">
    <text evidence="1">Belongs to the membrane fusion protein (MFP) (TC 8.A.1) family.</text>
</comment>
<dbReference type="STRING" id="171383.AKJ31_11770"/>
<protein>
    <submittedName>
        <fullName evidence="5">Multidrug transporter</fullName>
    </submittedName>
</protein>
<keyword evidence="6" id="KW-1185">Reference proteome</keyword>
<evidence type="ECO:0000259" key="3">
    <source>
        <dbReference type="Pfam" id="PF25954"/>
    </source>
</evidence>
<dbReference type="OrthoDB" id="9791520at2"/>
<name>A0A0M0I0F2_9VIBR</name>
<dbReference type="SUPFAM" id="SSF111369">
    <property type="entry name" value="HlyD-like secretion proteins"/>
    <property type="match status" value="1"/>
</dbReference>
<evidence type="ECO:0000313" key="5">
    <source>
        <dbReference type="EMBL" id="KOO07557.1"/>
    </source>
</evidence>
<feature type="domain" description="CusB-like beta-barrel" evidence="3">
    <location>
        <begin position="199"/>
        <end position="266"/>
    </location>
</feature>
<dbReference type="Gene3D" id="1.10.287.470">
    <property type="entry name" value="Helix hairpin bin"/>
    <property type="match status" value="1"/>
</dbReference>
<dbReference type="GO" id="GO:0015562">
    <property type="term" value="F:efflux transmembrane transporter activity"/>
    <property type="evidence" value="ECO:0007669"/>
    <property type="project" value="TreeGrafter"/>
</dbReference>
<evidence type="ECO:0000313" key="6">
    <source>
        <dbReference type="Proteomes" id="UP000037530"/>
    </source>
</evidence>
<dbReference type="Gene3D" id="2.40.30.170">
    <property type="match status" value="1"/>
</dbReference>
<reference evidence="6" key="1">
    <citation type="submission" date="2015-08" db="EMBL/GenBank/DDBJ databases">
        <title>Vibrio galatheae sp. nov., a novel member of the Vibrionaceae family isolated from the Solomon Islands.</title>
        <authorList>
            <person name="Giubergia S."/>
            <person name="Machado H."/>
            <person name="Mateiu R.V."/>
            <person name="Gram L."/>
        </authorList>
    </citation>
    <scope>NUCLEOTIDE SEQUENCE [LARGE SCALE GENOMIC DNA]</scope>
    <source>
        <strain evidence="6">DSM 19134</strain>
    </source>
</reference>
<dbReference type="Pfam" id="PF25954">
    <property type="entry name" value="Beta-barrel_RND_2"/>
    <property type="match status" value="1"/>
</dbReference>
<evidence type="ECO:0000256" key="2">
    <source>
        <dbReference type="SAM" id="SignalP"/>
    </source>
</evidence>
<dbReference type="Gene3D" id="2.40.50.100">
    <property type="match status" value="1"/>
</dbReference>
<dbReference type="InterPro" id="IPR058637">
    <property type="entry name" value="YknX-like_C"/>
</dbReference>
<proteinExistence type="inferred from homology"/>
<dbReference type="RefSeq" id="WP_053409296.1">
    <property type="nucleotide sequence ID" value="NZ_LHPI01000009.1"/>
</dbReference>
<evidence type="ECO:0000256" key="1">
    <source>
        <dbReference type="ARBA" id="ARBA00009477"/>
    </source>
</evidence>
<accession>A0A0M0I0F2</accession>
<dbReference type="EMBL" id="LHPI01000009">
    <property type="protein sequence ID" value="KOO07557.1"/>
    <property type="molecule type" value="Genomic_DNA"/>
</dbReference>
<dbReference type="InterPro" id="IPR058792">
    <property type="entry name" value="Beta-barrel_RND_2"/>
</dbReference>